<evidence type="ECO:0000313" key="3">
    <source>
        <dbReference type="Proteomes" id="UP001159363"/>
    </source>
</evidence>
<feature type="compositionally biased region" description="Polar residues" evidence="1">
    <location>
        <begin position="73"/>
        <end position="86"/>
    </location>
</feature>
<proteinExistence type="predicted"/>
<dbReference type="EMBL" id="JARBHB010000005">
    <property type="protein sequence ID" value="KAJ8884107.1"/>
    <property type="molecule type" value="Genomic_DNA"/>
</dbReference>
<reference evidence="2 3" key="1">
    <citation type="submission" date="2023-02" db="EMBL/GenBank/DDBJ databases">
        <title>LHISI_Scaffold_Assembly.</title>
        <authorList>
            <person name="Stuart O.P."/>
            <person name="Cleave R."/>
            <person name="Magrath M.J.L."/>
            <person name="Mikheyev A.S."/>
        </authorList>
    </citation>
    <scope>NUCLEOTIDE SEQUENCE [LARGE SCALE GENOMIC DNA]</scope>
    <source>
        <strain evidence="2">Daus_M_001</strain>
        <tissue evidence="2">Leg muscle</tissue>
    </source>
</reference>
<accession>A0ABQ9HIM7</accession>
<dbReference type="Proteomes" id="UP001159363">
    <property type="component" value="Chromosome 4"/>
</dbReference>
<feature type="compositionally biased region" description="Polar residues" evidence="1">
    <location>
        <begin position="26"/>
        <end position="52"/>
    </location>
</feature>
<evidence type="ECO:0000256" key="1">
    <source>
        <dbReference type="SAM" id="MobiDB-lite"/>
    </source>
</evidence>
<keyword evidence="3" id="KW-1185">Reference proteome</keyword>
<comment type="caution">
    <text evidence="2">The sequence shown here is derived from an EMBL/GenBank/DDBJ whole genome shotgun (WGS) entry which is preliminary data.</text>
</comment>
<evidence type="ECO:0000313" key="2">
    <source>
        <dbReference type="EMBL" id="KAJ8884107.1"/>
    </source>
</evidence>
<feature type="region of interest" description="Disordered" evidence="1">
    <location>
        <begin position="1"/>
        <end position="107"/>
    </location>
</feature>
<gene>
    <name evidence="2" type="ORF">PR048_015964</name>
</gene>
<name>A0ABQ9HIM7_9NEOP</name>
<sequence>MSEQPESHIASCSDRPIVQPSEINPILSTSRNQPTASSRSSSADLITPSPYNQALFERQSLKAKRSPNPIKRLSQSNKQQTKPQNPSKRKRKAVDSDSSSGSEDDVL</sequence>
<organism evidence="2 3">
    <name type="scientific">Dryococelus australis</name>
    <dbReference type="NCBI Taxonomy" id="614101"/>
    <lineage>
        <taxon>Eukaryota</taxon>
        <taxon>Metazoa</taxon>
        <taxon>Ecdysozoa</taxon>
        <taxon>Arthropoda</taxon>
        <taxon>Hexapoda</taxon>
        <taxon>Insecta</taxon>
        <taxon>Pterygota</taxon>
        <taxon>Neoptera</taxon>
        <taxon>Polyneoptera</taxon>
        <taxon>Phasmatodea</taxon>
        <taxon>Verophasmatodea</taxon>
        <taxon>Anareolatae</taxon>
        <taxon>Phasmatidae</taxon>
        <taxon>Eurycanthinae</taxon>
        <taxon>Dryococelus</taxon>
    </lineage>
</organism>
<protein>
    <submittedName>
        <fullName evidence="2">Uncharacterized protein</fullName>
    </submittedName>
</protein>